<reference evidence="2" key="1">
    <citation type="journal article" date="2015" name="Nature">
        <title>Complex archaea that bridge the gap between prokaryotes and eukaryotes.</title>
        <authorList>
            <person name="Spang A."/>
            <person name="Saw J.H."/>
            <person name="Jorgensen S.L."/>
            <person name="Zaremba-Niedzwiedzka K."/>
            <person name="Martijn J."/>
            <person name="Lind A.E."/>
            <person name="van Eijk R."/>
            <person name="Schleper C."/>
            <person name="Guy L."/>
            <person name="Ettema T.J."/>
        </authorList>
    </citation>
    <scope>NUCLEOTIDE SEQUENCE</scope>
</reference>
<dbReference type="Gene3D" id="3.40.30.10">
    <property type="entry name" value="Glutaredoxin"/>
    <property type="match status" value="1"/>
</dbReference>
<sequence>MVKHKVEIFSAGCSICKKTIEKVNKLVCENCELVVLSMNEPEVENRAERLGVQSLPAIAIDGKLAGCCVGRGLDEGLLKSIIQG</sequence>
<dbReference type="SUPFAM" id="SSF52833">
    <property type="entry name" value="Thioredoxin-like"/>
    <property type="match status" value="1"/>
</dbReference>
<dbReference type="InterPro" id="IPR036249">
    <property type="entry name" value="Thioredoxin-like_sf"/>
</dbReference>
<name>A0A0F9K5C6_9ZZZZ</name>
<evidence type="ECO:0000313" key="2">
    <source>
        <dbReference type="EMBL" id="KKM69836.1"/>
    </source>
</evidence>
<dbReference type="Pfam" id="PF13192">
    <property type="entry name" value="Thioredoxin_3"/>
    <property type="match status" value="1"/>
</dbReference>
<dbReference type="AlphaFoldDB" id="A0A0F9K5C6"/>
<evidence type="ECO:0000259" key="1">
    <source>
        <dbReference type="Pfam" id="PF13192"/>
    </source>
</evidence>
<feature type="domain" description="Thioredoxin-like fold" evidence="1">
    <location>
        <begin position="5"/>
        <end position="80"/>
    </location>
</feature>
<protein>
    <recommendedName>
        <fullName evidence="1">Thioredoxin-like fold domain-containing protein</fullName>
    </recommendedName>
</protein>
<dbReference type="EMBL" id="LAZR01009921">
    <property type="protein sequence ID" value="KKM69836.1"/>
    <property type="molecule type" value="Genomic_DNA"/>
</dbReference>
<proteinExistence type="predicted"/>
<comment type="caution">
    <text evidence="2">The sequence shown here is derived from an EMBL/GenBank/DDBJ whole genome shotgun (WGS) entry which is preliminary data.</text>
</comment>
<gene>
    <name evidence="2" type="ORF">LCGC14_1446810</name>
</gene>
<dbReference type="InterPro" id="IPR012336">
    <property type="entry name" value="Thioredoxin-like_fold"/>
</dbReference>
<accession>A0A0F9K5C6</accession>
<organism evidence="2">
    <name type="scientific">marine sediment metagenome</name>
    <dbReference type="NCBI Taxonomy" id="412755"/>
    <lineage>
        <taxon>unclassified sequences</taxon>
        <taxon>metagenomes</taxon>
        <taxon>ecological metagenomes</taxon>
    </lineage>
</organism>